<evidence type="ECO:0000313" key="6">
    <source>
        <dbReference type="Proteomes" id="UP000664417"/>
    </source>
</evidence>
<comment type="caution">
    <text evidence="5">The sequence shown here is derived from an EMBL/GenBank/DDBJ whole genome shotgun (WGS) entry which is preliminary data.</text>
</comment>
<reference evidence="5" key="1">
    <citation type="submission" date="2021-03" db="EMBL/GenBank/DDBJ databases">
        <authorList>
            <person name="Wang G."/>
        </authorList>
    </citation>
    <scope>NUCLEOTIDE SEQUENCE</scope>
    <source>
        <strain evidence="5">KCTC 12899</strain>
    </source>
</reference>
<gene>
    <name evidence="5" type="ORF">J3U88_07925</name>
</gene>
<dbReference type="GO" id="GO:0000160">
    <property type="term" value="P:phosphorelay signal transduction system"/>
    <property type="evidence" value="ECO:0007669"/>
    <property type="project" value="InterPro"/>
</dbReference>
<feature type="region of interest" description="Disordered" evidence="2">
    <location>
        <begin position="199"/>
        <end position="228"/>
    </location>
</feature>
<feature type="compositionally biased region" description="Pro residues" evidence="2">
    <location>
        <begin position="168"/>
        <end position="180"/>
    </location>
</feature>
<feature type="domain" description="CheW-like" evidence="4">
    <location>
        <begin position="12"/>
        <end position="153"/>
    </location>
</feature>
<feature type="compositionally biased region" description="Low complexity" evidence="2">
    <location>
        <begin position="211"/>
        <end position="228"/>
    </location>
</feature>
<feature type="region of interest" description="Disordered" evidence="2">
    <location>
        <begin position="157"/>
        <end position="181"/>
    </location>
</feature>
<proteinExistence type="predicted"/>
<dbReference type="InterPro" id="IPR011006">
    <property type="entry name" value="CheY-like_superfamily"/>
</dbReference>
<dbReference type="Pfam" id="PF01584">
    <property type="entry name" value="CheW"/>
    <property type="match status" value="1"/>
</dbReference>
<dbReference type="GO" id="GO:0006935">
    <property type="term" value="P:chemotaxis"/>
    <property type="evidence" value="ECO:0007669"/>
    <property type="project" value="InterPro"/>
</dbReference>
<evidence type="ECO:0000256" key="2">
    <source>
        <dbReference type="SAM" id="MobiDB-lite"/>
    </source>
</evidence>
<keyword evidence="1" id="KW-0597">Phosphoprotein</keyword>
<dbReference type="PANTHER" id="PTHR47233:SF3">
    <property type="entry name" value="CHEMOTAXIS PROTEIN CHEV"/>
    <property type="match status" value="1"/>
</dbReference>
<dbReference type="SMART" id="SM00448">
    <property type="entry name" value="REC"/>
    <property type="match status" value="1"/>
</dbReference>
<dbReference type="Gene3D" id="2.40.50.180">
    <property type="entry name" value="CheA-289, Domain 4"/>
    <property type="match status" value="1"/>
</dbReference>
<dbReference type="SUPFAM" id="SSF52172">
    <property type="entry name" value="CheY-like"/>
    <property type="match status" value="1"/>
</dbReference>
<dbReference type="PANTHER" id="PTHR47233">
    <property type="entry name" value="CHEMOTAXIS PROTEIN CHEV"/>
    <property type="match status" value="1"/>
</dbReference>
<dbReference type="InterPro" id="IPR036061">
    <property type="entry name" value="CheW-like_dom_sf"/>
</dbReference>
<evidence type="ECO:0000259" key="4">
    <source>
        <dbReference type="PROSITE" id="PS50851"/>
    </source>
</evidence>
<sequence length="365" mass="39703">MHEILLEAGTNEVEFLEFYLGDQSFGINVAKVKQMVRYEADQITALPDQIPSMLGSLHHLGHHVPILDLNRHLHRQVTETKVPRIIILTDFNSSLSGYLVDGVNKIHRINWTDFQPTSPALQMHNPRVTGMVVLENREIAILDFECILEDVQGAPQLDAAESEQAAAPPVPTAAPGPPPAGVSAEALAATAMWRNAAAPAPTTPAVPAAPAPKIQTPAPSAQAPAPTANEDALGPSLYLAEDSNLFRMNLISTLHHWNYRNLAVFENGLVLFRHLEKRANEAINRGGGIKDVCDLVITDIEMPQMDGLTLCRNLKSLFPSLPVIVLSSLITEQMALKCQSVNADANLSKKQLGKLKGLIETFIAE</sequence>
<dbReference type="SMART" id="SM00260">
    <property type="entry name" value="CheW"/>
    <property type="match status" value="1"/>
</dbReference>
<evidence type="ECO:0000259" key="3">
    <source>
        <dbReference type="PROSITE" id="PS50110"/>
    </source>
</evidence>
<accession>A0A8J7Q7Q3</accession>
<protein>
    <submittedName>
        <fullName evidence="5">Chemotaxis protein CheV</fullName>
    </submittedName>
</protein>
<evidence type="ECO:0000256" key="1">
    <source>
        <dbReference type="PROSITE-ProRule" id="PRU00169"/>
    </source>
</evidence>
<dbReference type="Proteomes" id="UP000664417">
    <property type="component" value="Unassembled WGS sequence"/>
</dbReference>
<keyword evidence="6" id="KW-1185">Reference proteome</keyword>
<feature type="compositionally biased region" description="Pro residues" evidence="2">
    <location>
        <begin position="201"/>
        <end position="210"/>
    </location>
</feature>
<dbReference type="EMBL" id="JAFREP010000005">
    <property type="protein sequence ID" value="MBO1318379.1"/>
    <property type="molecule type" value="Genomic_DNA"/>
</dbReference>
<feature type="modified residue" description="4-aspartylphosphate" evidence="1">
    <location>
        <position position="299"/>
    </location>
</feature>
<feature type="domain" description="Response regulatory" evidence="3">
    <location>
        <begin position="236"/>
        <end position="364"/>
    </location>
</feature>
<dbReference type="Pfam" id="PF00072">
    <property type="entry name" value="Response_reg"/>
    <property type="match status" value="1"/>
</dbReference>
<evidence type="ECO:0000313" key="5">
    <source>
        <dbReference type="EMBL" id="MBO1318379.1"/>
    </source>
</evidence>
<dbReference type="PROSITE" id="PS50851">
    <property type="entry name" value="CHEW"/>
    <property type="match status" value="1"/>
</dbReference>
<dbReference type="Gene3D" id="3.40.50.2300">
    <property type="match status" value="1"/>
</dbReference>
<dbReference type="RefSeq" id="WP_207858114.1">
    <property type="nucleotide sequence ID" value="NZ_JAFREP010000005.1"/>
</dbReference>
<dbReference type="PROSITE" id="PS50110">
    <property type="entry name" value="RESPONSE_REGULATORY"/>
    <property type="match status" value="1"/>
</dbReference>
<dbReference type="InterPro" id="IPR001789">
    <property type="entry name" value="Sig_transdc_resp-reg_receiver"/>
</dbReference>
<dbReference type="SUPFAM" id="SSF50341">
    <property type="entry name" value="CheW-like"/>
    <property type="match status" value="1"/>
</dbReference>
<dbReference type="AlphaFoldDB" id="A0A8J7Q7Q3"/>
<name>A0A8J7Q7Q3_9BACT</name>
<dbReference type="Gene3D" id="2.30.30.40">
    <property type="entry name" value="SH3 Domains"/>
    <property type="match status" value="1"/>
</dbReference>
<organism evidence="5 6">
    <name type="scientific">Acanthopleuribacter pedis</name>
    <dbReference type="NCBI Taxonomy" id="442870"/>
    <lineage>
        <taxon>Bacteria</taxon>
        <taxon>Pseudomonadati</taxon>
        <taxon>Acidobacteriota</taxon>
        <taxon>Holophagae</taxon>
        <taxon>Acanthopleuribacterales</taxon>
        <taxon>Acanthopleuribacteraceae</taxon>
        <taxon>Acanthopleuribacter</taxon>
    </lineage>
</organism>
<dbReference type="InterPro" id="IPR002545">
    <property type="entry name" value="CheW-lke_dom"/>
</dbReference>